<keyword evidence="6" id="KW-0805">Transcription regulation</keyword>
<feature type="binding site" evidence="6">
    <location>
        <position position="228"/>
    </location>
    <ligand>
        <name>biotin</name>
        <dbReference type="ChEBI" id="CHEBI:57586"/>
    </ligand>
</feature>
<dbReference type="EMBL" id="LJQT01000129">
    <property type="protein sequence ID" value="KPX92260.1"/>
    <property type="molecule type" value="Genomic_DNA"/>
</dbReference>
<dbReference type="GO" id="GO:0006355">
    <property type="term" value="P:regulation of DNA-templated transcription"/>
    <property type="evidence" value="ECO:0007669"/>
    <property type="project" value="UniProtKB-UniRule"/>
</dbReference>
<dbReference type="NCBIfam" id="TIGR00121">
    <property type="entry name" value="birA_ligase"/>
    <property type="match status" value="1"/>
</dbReference>
<sequence length="366" mass="39791">MPETLIAYALRVFVFLLHKNCHENTFSFLCSMPLRGYYACLIAGRLQMLTLLKLLADGAFHSGQVLGNALGISRSAVWKQLQQLEADLGLEVHKVRGRGYRLATPISLLSPAGIAQCGFPASWSVRTYDTIDSTNAEATRLIAHGAPMPLLVVAEQQTSGRGRRGRKWVSPFAENLYYSLVLRIDGGMRQLEGLSLLVGLAVMNVLRDIGVQGAGLKWPNDVLVGRQKIAGILLELVGDPADVCHVIIGIGVNVNMRSSSEVDQLWTSIRLETGSLADRNRIAALISSQLESLLAVHRKEGFVAFQDEWERGHLWQGAAVRLLSGAEAVEGVVLGVDSLGALRLEVNGVEKSFSGGELSLRLRDDS</sequence>
<dbReference type="Pfam" id="PF08279">
    <property type="entry name" value="HTH_11"/>
    <property type="match status" value="1"/>
</dbReference>
<comment type="similarity">
    <text evidence="6">Belongs to the biotin--protein ligase family.</text>
</comment>
<feature type="binding site" evidence="6">
    <location>
        <begin position="133"/>
        <end position="135"/>
    </location>
    <ligand>
        <name>biotin</name>
        <dbReference type="ChEBI" id="CHEBI:57586"/>
    </ligand>
</feature>
<dbReference type="AlphaFoldDB" id="A0A0P9US94"/>
<evidence type="ECO:0000256" key="3">
    <source>
        <dbReference type="ARBA" id="ARBA00022840"/>
    </source>
</evidence>
<dbReference type="InterPro" id="IPR008988">
    <property type="entry name" value="Transcriptional_repressor_C"/>
</dbReference>
<dbReference type="PANTHER" id="PTHR12835">
    <property type="entry name" value="BIOTIN PROTEIN LIGASE"/>
    <property type="match status" value="1"/>
</dbReference>
<feature type="binding site" evidence="6">
    <location>
        <begin position="161"/>
        <end position="163"/>
    </location>
    <ligand>
        <name>biotin</name>
        <dbReference type="ChEBI" id="CHEBI:57586"/>
    </ligand>
</feature>
<dbReference type="GO" id="GO:0005524">
    <property type="term" value="F:ATP binding"/>
    <property type="evidence" value="ECO:0007669"/>
    <property type="project" value="UniProtKB-UniRule"/>
</dbReference>
<keyword evidence="6" id="KW-0804">Transcription</keyword>
<dbReference type="GO" id="GO:0005737">
    <property type="term" value="C:cytoplasm"/>
    <property type="evidence" value="ECO:0007669"/>
    <property type="project" value="TreeGrafter"/>
</dbReference>
<dbReference type="GO" id="GO:0004077">
    <property type="term" value="F:biotin--[biotin carboxyl-carrier protein] ligase activity"/>
    <property type="evidence" value="ECO:0007669"/>
    <property type="project" value="UniProtKB-UniRule"/>
</dbReference>
<dbReference type="Gene3D" id="1.10.10.10">
    <property type="entry name" value="Winged helix-like DNA-binding domain superfamily/Winged helix DNA-binding domain"/>
    <property type="match status" value="1"/>
</dbReference>
<dbReference type="Proteomes" id="UP000050455">
    <property type="component" value="Unassembled WGS sequence"/>
</dbReference>
<protein>
    <recommendedName>
        <fullName evidence="6">Bifunctional ligase/repressor BirA</fullName>
    </recommendedName>
    <alternativeName>
        <fullName evidence="6">Biotin operon repressor</fullName>
    </alternativeName>
    <alternativeName>
        <fullName evidence="6">Biotin--[acetyl-CoA-carboxylase] ligase</fullName>
        <ecNumber evidence="6">6.3.4.15</ecNumber>
    </alternativeName>
    <alternativeName>
        <fullName evidence="6">Biotin--protein ligase</fullName>
    </alternativeName>
    <alternativeName>
        <fullName evidence="6">Biotin-[acetyl-CoA carboxylase] synthetase</fullName>
    </alternativeName>
</protein>
<organism evidence="8 9">
    <name type="scientific">Pseudomonas meliae</name>
    <dbReference type="NCBI Taxonomy" id="86176"/>
    <lineage>
        <taxon>Bacteria</taxon>
        <taxon>Pseudomonadati</taxon>
        <taxon>Pseudomonadota</taxon>
        <taxon>Gammaproteobacteria</taxon>
        <taxon>Pseudomonadales</taxon>
        <taxon>Pseudomonadaceae</taxon>
        <taxon>Pseudomonas</taxon>
    </lineage>
</organism>
<dbReference type="GO" id="GO:0003677">
    <property type="term" value="F:DNA binding"/>
    <property type="evidence" value="ECO:0007669"/>
    <property type="project" value="UniProtKB-UniRule"/>
</dbReference>
<dbReference type="PATRIC" id="fig|86176.4.peg.2504"/>
<gene>
    <name evidence="6" type="primary">birA</name>
    <name evidence="8" type="ORF">ALO64_05098</name>
</gene>
<dbReference type="Pfam" id="PF03099">
    <property type="entry name" value="BPL_LplA_LipB"/>
    <property type="match status" value="1"/>
</dbReference>
<evidence type="ECO:0000259" key="7">
    <source>
        <dbReference type="PROSITE" id="PS51733"/>
    </source>
</evidence>
<evidence type="ECO:0000256" key="6">
    <source>
        <dbReference type="HAMAP-Rule" id="MF_00978"/>
    </source>
</evidence>
<evidence type="ECO:0000256" key="1">
    <source>
        <dbReference type="ARBA" id="ARBA00022598"/>
    </source>
</evidence>
<proteinExistence type="inferred from homology"/>
<keyword evidence="6" id="KW-0678">Repressor</keyword>
<dbReference type="Pfam" id="PF02237">
    <property type="entry name" value="BPL_C"/>
    <property type="match status" value="1"/>
</dbReference>
<dbReference type="SUPFAM" id="SSF50037">
    <property type="entry name" value="C-terminal domain of transcriptional repressors"/>
    <property type="match status" value="1"/>
</dbReference>
<dbReference type="InterPro" id="IPR036388">
    <property type="entry name" value="WH-like_DNA-bd_sf"/>
</dbReference>
<reference evidence="8 9" key="1">
    <citation type="submission" date="2015-09" db="EMBL/GenBank/DDBJ databases">
        <title>Genome announcement of multiple Pseudomonas syringae strains.</title>
        <authorList>
            <person name="Thakur S."/>
            <person name="Wang P.W."/>
            <person name="Gong Y."/>
            <person name="Weir B.S."/>
            <person name="Guttman D.S."/>
        </authorList>
    </citation>
    <scope>NUCLEOTIDE SEQUENCE [LARGE SCALE GENOMIC DNA]</scope>
    <source>
        <strain evidence="8 9">ICMP6289</strain>
    </source>
</reference>
<dbReference type="InterPro" id="IPR045864">
    <property type="entry name" value="aa-tRNA-synth_II/BPL/LPL"/>
</dbReference>
<accession>A0A0P9US94</accession>
<dbReference type="SUPFAM" id="SSF46785">
    <property type="entry name" value="Winged helix' DNA-binding domain"/>
    <property type="match status" value="1"/>
</dbReference>
<keyword evidence="6" id="KW-0238">DNA-binding</keyword>
<dbReference type="Gene3D" id="2.30.30.100">
    <property type="match status" value="1"/>
</dbReference>
<dbReference type="InterPro" id="IPR030855">
    <property type="entry name" value="Bifunct_BirA"/>
</dbReference>
<dbReference type="InterPro" id="IPR013196">
    <property type="entry name" value="HTH_11"/>
</dbReference>
<feature type="binding site" evidence="6">
    <location>
        <position position="157"/>
    </location>
    <ligand>
        <name>biotin</name>
        <dbReference type="ChEBI" id="CHEBI:57586"/>
    </ligand>
</feature>
<evidence type="ECO:0000256" key="2">
    <source>
        <dbReference type="ARBA" id="ARBA00022741"/>
    </source>
</evidence>
<evidence type="ECO:0000256" key="5">
    <source>
        <dbReference type="ARBA" id="ARBA00047846"/>
    </source>
</evidence>
<comment type="function">
    <text evidence="6">Acts both as a biotin--[acetyl-CoA-carboxylase] ligase and a biotin-operon repressor. In the presence of ATP, BirA activates biotin to form the BirA-biotinyl-5'-adenylate (BirA-bio-5'-AMP or holoBirA) complex. HoloBirA can either transfer the biotinyl moiety to the biotin carboxyl carrier protein (BCCP) subunit of acetyl-CoA carboxylase, or bind to the biotin operator site and inhibit transcription of the operon.</text>
</comment>
<dbReference type="Gene3D" id="3.30.930.10">
    <property type="entry name" value="Bira Bifunctional Protein, Domain 2"/>
    <property type="match status" value="1"/>
</dbReference>
<name>A0A0P9US94_9PSED</name>
<dbReference type="InterPro" id="IPR003142">
    <property type="entry name" value="BPL_C"/>
</dbReference>
<keyword evidence="4 6" id="KW-0092">Biotin</keyword>
<dbReference type="SUPFAM" id="SSF55681">
    <property type="entry name" value="Class II aaRS and biotin synthetases"/>
    <property type="match status" value="1"/>
</dbReference>
<dbReference type="NCBIfam" id="NF008847">
    <property type="entry name" value="PRK11886.1-2"/>
    <property type="match status" value="1"/>
</dbReference>
<dbReference type="PROSITE" id="PS51733">
    <property type="entry name" value="BPL_LPL_CATALYTIC"/>
    <property type="match status" value="1"/>
</dbReference>
<feature type="domain" description="BPL/LPL catalytic" evidence="7">
    <location>
        <begin position="108"/>
        <end position="298"/>
    </location>
</feature>
<comment type="catalytic activity">
    <reaction evidence="5 6">
        <text>biotin + L-lysyl-[protein] + ATP = N(6)-biotinyl-L-lysyl-[protein] + AMP + diphosphate + H(+)</text>
        <dbReference type="Rhea" id="RHEA:11756"/>
        <dbReference type="Rhea" id="RHEA-COMP:9752"/>
        <dbReference type="Rhea" id="RHEA-COMP:10505"/>
        <dbReference type="ChEBI" id="CHEBI:15378"/>
        <dbReference type="ChEBI" id="CHEBI:29969"/>
        <dbReference type="ChEBI" id="CHEBI:30616"/>
        <dbReference type="ChEBI" id="CHEBI:33019"/>
        <dbReference type="ChEBI" id="CHEBI:57586"/>
        <dbReference type="ChEBI" id="CHEBI:83144"/>
        <dbReference type="ChEBI" id="CHEBI:456215"/>
        <dbReference type="EC" id="6.3.4.15"/>
    </reaction>
</comment>
<dbReference type="NCBIfam" id="NF008848">
    <property type="entry name" value="PRK11886.1-3"/>
    <property type="match status" value="1"/>
</dbReference>
<dbReference type="InterPro" id="IPR036390">
    <property type="entry name" value="WH_DNA-bd_sf"/>
</dbReference>
<keyword evidence="9" id="KW-1185">Reference proteome</keyword>
<keyword evidence="1 6" id="KW-0436">Ligase</keyword>
<keyword evidence="3 6" id="KW-0067">ATP-binding</keyword>
<keyword evidence="2 6" id="KW-0547">Nucleotide-binding</keyword>
<dbReference type="InterPro" id="IPR004408">
    <property type="entry name" value="Biotin_CoA_COase_ligase"/>
</dbReference>
<evidence type="ECO:0000256" key="4">
    <source>
        <dbReference type="ARBA" id="ARBA00023267"/>
    </source>
</evidence>
<evidence type="ECO:0000313" key="8">
    <source>
        <dbReference type="EMBL" id="KPX92260.1"/>
    </source>
</evidence>
<dbReference type="PANTHER" id="PTHR12835:SF5">
    <property type="entry name" value="BIOTIN--PROTEIN LIGASE"/>
    <property type="match status" value="1"/>
</dbReference>
<dbReference type="CDD" id="cd16442">
    <property type="entry name" value="BPL"/>
    <property type="match status" value="1"/>
</dbReference>
<feature type="DNA-binding region" description="H-T-H motif" evidence="6">
    <location>
        <begin position="63"/>
        <end position="82"/>
    </location>
</feature>
<dbReference type="EC" id="6.3.4.15" evidence="6"/>
<dbReference type="InterPro" id="IPR004143">
    <property type="entry name" value="BPL_LPL_catalytic"/>
</dbReference>
<dbReference type="HAMAP" id="MF_00978">
    <property type="entry name" value="Bifunct_BirA"/>
    <property type="match status" value="1"/>
</dbReference>
<comment type="caution">
    <text evidence="8">The sequence shown here is derived from an EMBL/GenBank/DDBJ whole genome shotgun (WGS) entry which is preliminary data.</text>
</comment>
<evidence type="ECO:0000313" key="9">
    <source>
        <dbReference type="Proteomes" id="UP000050455"/>
    </source>
</evidence>